<feature type="transmembrane region" description="Helical" evidence="9">
    <location>
        <begin position="386"/>
        <end position="408"/>
    </location>
</feature>
<dbReference type="InterPro" id="IPR018461">
    <property type="entry name" value="Na/H_Antiport_NhaC-like_C"/>
</dbReference>
<dbReference type="EMBL" id="FQUR01000009">
    <property type="protein sequence ID" value="SHE75103.1"/>
    <property type="molecule type" value="Genomic_DNA"/>
</dbReference>
<evidence type="ECO:0000256" key="6">
    <source>
        <dbReference type="ARBA" id="ARBA00022989"/>
    </source>
</evidence>
<keyword evidence="2" id="KW-0813">Transport</keyword>
<evidence type="ECO:0000256" key="5">
    <source>
        <dbReference type="ARBA" id="ARBA00022692"/>
    </source>
</evidence>
<evidence type="ECO:0000256" key="4">
    <source>
        <dbReference type="ARBA" id="ARBA00022475"/>
    </source>
</evidence>
<keyword evidence="12" id="KW-1185">Reference proteome</keyword>
<evidence type="ECO:0000256" key="2">
    <source>
        <dbReference type="ARBA" id="ARBA00022448"/>
    </source>
</evidence>
<dbReference type="GO" id="GO:0005886">
    <property type="term" value="C:plasma membrane"/>
    <property type="evidence" value="ECO:0007669"/>
    <property type="project" value="UniProtKB-SubCell"/>
</dbReference>
<feature type="transmembrane region" description="Helical" evidence="9">
    <location>
        <begin position="230"/>
        <end position="247"/>
    </location>
</feature>
<evidence type="ECO:0000259" key="10">
    <source>
        <dbReference type="Pfam" id="PF03553"/>
    </source>
</evidence>
<feature type="transmembrane region" description="Helical" evidence="9">
    <location>
        <begin position="103"/>
        <end position="134"/>
    </location>
</feature>
<keyword evidence="4" id="KW-1003">Cell membrane</keyword>
<accession>A0A1M4W1V3</accession>
<evidence type="ECO:0000256" key="3">
    <source>
        <dbReference type="ARBA" id="ARBA00022449"/>
    </source>
</evidence>
<organism evidence="11 12">
    <name type="scientific">Thermoanaerobacter uzonensis DSM 18761</name>
    <dbReference type="NCBI Taxonomy" id="1123369"/>
    <lineage>
        <taxon>Bacteria</taxon>
        <taxon>Bacillati</taxon>
        <taxon>Bacillota</taxon>
        <taxon>Clostridia</taxon>
        <taxon>Thermoanaerobacterales</taxon>
        <taxon>Thermoanaerobacteraceae</taxon>
        <taxon>Thermoanaerobacter</taxon>
    </lineage>
</organism>
<feature type="transmembrane region" description="Helical" evidence="9">
    <location>
        <begin position="420"/>
        <end position="440"/>
    </location>
</feature>
<feature type="transmembrane region" description="Helical" evidence="9">
    <location>
        <begin position="32"/>
        <end position="50"/>
    </location>
</feature>
<reference evidence="12" key="1">
    <citation type="submission" date="2016-11" db="EMBL/GenBank/DDBJ databases">
        <authorList>
            <person name="Varghese N."/>
            <person name="Submissions S."/>
        </authorList>
    </citation>
    <scope>NUCLEOTIDE SEQUENCE [LARGE SCALE GENOMIC DNA]</scope>
    <source>
        <strain evidence="12">DSM 18761</strain>
    </source>
</reference>
<dbReference type="Proteomes" id="UP000184127">
    <property type="component" value="Unassembled WGS sequence"/>
</dbReference>
<dbReference type="Pfam" id="PF03553">
    <property type="entry name" value="Na_H_antiporter"/>
    <property type="match status" value="1"/>
</dbReference>
<comment type="subcellular location">
    <subcellularLocation>
        <location evidence="1">Cell membrane</location>
        <topology evidence="1">Multi-pass membrane protein</topology>
    </subcellularLocation>
</comment>
<evidence type="ECO:0000256" key="8">
    <source>
        <dbReference type="ARBA" id="ARBA00038435"/>
    </source>
</evidence>
<proteinExistence type="inferred from homology"/>
<dbReference type="AlphaFoldDB" id="A0A1M4W1V3"/>
<dbReference type="GO" id="GO:0015297">
    <property type="term" value="F:antiporter activity"/>
    <property type="evidence" value="ECO:0007669"/>
    <property type="project" value="UniProtKB-KW"/>
</dbReference>
<gene>
    <name evidence="11" type="ORF">SAMN02745195_01076</name>
</gene>
<feature type="transmembrane region" description="Helical" evidence="9">
    <location>
        <begin position="7"/>
        <end position="26"/>
    </location>
</feature>
<dbReference type="PANTHER" id="PTHR33451:SF3">
    <property type="entry name" value="MALATE-2H(+)_NA(+)-LACTATE ANTIPORTER"/>
    <property type="match status" value="1"/>
</dbReference>
<feature type="transmembrane region" description="Helical" evidence="9">
    <location>
        <begin position="141"/>
        <end position="159"/>
    </location>
</feature>
<name>A0A1M4W1V3_9THEO</name>
<feature type="domain" description="Na+/H+ antiporter NhaC-like C-terminal" evidence="10">
    <location>
        <begin position="185"/>
        <end position="439"/>
    </location>
</feature>
<keyword evidence="6 9" id="KW-1133">Transmembrane helix</keyword>
<evidence type="ECO:0000256" key="9">
    <source>
        <dbReference type="SAM" id="Phobius"/>
    </source>
</evidence>
<dbReference type="RefSeq" id="WP_072968113.1">
    <property type="nucleotide sequence ID" value="NZ_FQUR01000009.1"/>
</dbReference>
<evidence type="ECO:0000313" key="11">
    <source>
        <dbReference type="EMBL" id="SHE75103.1"/>
    </source>
</evidence>
<sequence length="454" mass="49551">MENKFRISLITFLLILAITMTMVLVFNQPPYIPLFISYIITFAIVLINGFSPQELINMSIKGIKKGINVMIILLLIGALVALWKQNGTLPALIYYASHFLKPQAFLLVSFITTSIISMILGTAVGTASTIGIVIMGLAHGFGYSLPIVAGAVISGSFIGDRTSPLAGNVILLSDMAEIGQYNVLKSLFKTAIPTFVLTGLLYYLLSLHINISSPYTFDNLAAIILKNYKINFFLFLAPIMIITLAFFRISTKINLSIAVLLSYFVSLLNGYNPTDSLKVIMLGNISNIPEFKSIFSGGGMISIFPMIGVVTFATALSGILEGTGIIKAVFRKAQKIKNPKIAYLVTMLLSTLMAVITCNQALSVILPSRIMLEVFKSLNVKNDMMVRAIADSGMILAGIIPWNLAAMLPSAVLGVKVIDYLPYAYLNLLFPILSILTVFIESNKQYSNATTEEF</sequence>
<evidence type="ECO:0000256" key="7">
    <source>
        <dbReference type="ARBA" id="ARBA00023136"/>
    </source>
</evidence>
<evidence type="ECO:0000256" key="1">
    <source>
        <dbReference type="ARBA" id="ARBA00004651"/>
    </source>
</evidence>
<feature type="transmembrane region" description="Helical" evidence="9">
    <location>
        <begin position="191"/>
        <end position="210"/>
    </location>
</feature>
<evidence type="ECO:0000313" key="12">
    <source>
        <dbReference type="Proteomes" id="UP000184127"/>
    </source>
</evidence>
<dbReference type="PANTHER" id="PTHR33451">
    <property type="entry name" value="MALATE-2H(+)/NA(+)-LACTATE ANTIPORTER"/>
    <property type="match status" value="1"/>
</dbReference>
<keyword evidence="5 9" id="KW-0812">Transmembrane</keyword>
<dbReference type="InterPro" id="IPR052180">
    <property type="entry name" value="NhaC_Na-H+_Antiporter"/>
</dbReference>
<feature type="transmembrane region" description="Helical" evidence="9">
    <location>
        <begin position="341"/>
        <end position="366"/>
    </location>
</feature>
<keyword evidence="3" id="KW-0050">Antiport</keyword>
<keyword evidence="7 9" id="KW-0472">Membrane</keyword>
<feature type="transmembrane region" description="Helical" evidence="9">
    <location>
        <begin position="62"/>
        <end position="83"/>
    </location>
</feature>
<comment type="similarity">
    <text evidence="8">Belongs to the NhaC Na(+)/H(+) (TC 2.A.35) antiporter family.</text>
</comment>
<feature type="transmembrane region" description="Helical" evidence="9">
    <location>
        <begin position="294"/>
        <end position="320"/>
    </location>
</feature>
<protein>
    <submittedName>
        <fullName evidence="11">Transporter, NhaC family</fullName>
    </submittedName>
</protein>